<keyword evidence="1" id="KW-0472">Membrane</keyword>
<dbReference type="EMBL" id="CP034550">
    <property type="protein sequence ID" value="QFZ20070.1"/>
    <property type="molecule type" value="Genomic_DNA"/>
</dbReference>
<evidence type="ECO:0000256" key="1">
    <source>
        <dbReference type="SAM" id="Phobius"/>
    </source>
</evidence>
<name>A0A5Q0H2M5_SACSY</name>
<evidence type="ECO:0000313" key="3">
    <source>
        <dbReference type="Proteomes" id="UP000325787"/>
    </source>
</evidence>
<feature type="transmembrane region" description="Helical" evidence="1">
    <location>
        <begin position="81"/>
        <end position="101"/>
    </location>
</feature>
<dbReference type="KEGG" id="ssyi:EKG83_23960"/>
<accession>A0A5Q0H2M5</accession>
<dbReference type="AlphaFoldDB" id="A0A5Q0H2M5"/>
<evidence type="ECO:0000313" key="2">
    <source>
        <dbReference type="EMBL" id="QFZ20070.1"/>
    </source>
</evidence>
<dbReference type="Proteomes" id="UP000325787">
    <property type="component" value="Chromosome"/>
</dbReference>
<organism evidence="2 3">
    <name type="scientific">Saccharothrix syringae</name>
    <name type="common">Nocardiopsis syringae</name>
    <dbReference type="NCBI Taxonomy" id="103733"/>
    <lineage>
        <taxon>Bacteria</taxon>
        <taxon>Bacillati</taxon>
        <taxon>Actinomycetota</taxon>
        <taxon>Actinomycetes</taxon>
        <taxon>Pseudonocardiales</taxon>
        <taxon>Pseudonocardiaceae</taxon>
        <taxon>Saccharothrix</taxon>
    </lineage>
</organism>
<gene>
    <name evidence="2" type="ORF">EKG83_23960</name>
</gene>
<sequence>MAVVAAAVVSVPLLAALWRGEPWGWPAVFAVPVWVSAAAVAAGFHGEAPVPSRRWWVAAAVGVPVAAASAVTGRLSAVSVAWAWVVVALLVAVVVRPWSVARREVPARDR</sequence>
<feature type="transmembrane region" description="Helical" evidence="1">
    <location>
        <begin position="25"/>
        <end position="44"/>
    </location>
</feature>
<keyword evidence="1" id="KW-0812">Transmembrane</keyword>
<reference evidence="3" key="1">
    <citation type="journal article" date="2021" name="Curr. Microbiol.">
        <title>Complete genome of nocamycin-producing strain Saccharothrix syringae NRRL B-16468 reveals the biosynthetic potential for secondary metabolites.</title>
        <authorList>
            <person name="Mo X."/>
            <person name="Yang S."/>
        </authorList>
    </citation>
    <scope>NUCLEOTIDE SEQUENCE [LARGE SCALE GENOMIC DNA]</scope>
    <source>
        <strain evidence="3">ATCC 51364 / DSM 43886 / JCM 6844 / KCTC 9398 / NBRC 14523 / NRRL B-16468 / INA 2240</strain>
    </source>
</reference>
<proteinExistence type="predicted"/>
<keyword evidence="1" id="KW-1133">Transmembrane helix</keyword>
<feature type="transmembrane region" description="Helical" evidence="1">
    <location>
        <begin position="56"/>
        <end position="75"/>
    </location>
</feature>
<protein>
    <submittedName>
        <fullName evidence="2">Uncharacterized protein</fullName>
    </submittedName>
</protein>
<keyword evidence="3" id="KW-1185">Reference proteome</keyword>